<proteinExistence type="predicted"/>
<protein>
    <submittedName>
        <fullName evidence="3">Uncharacterized protein At2g33490 isoform X1</fullName>
    </submittedName>
</protein>
<feature type="region of interest" description="Disordered" evidence="1">
    <location>
        <begin position="423"/>
        <end position="496"/>
    </location>
</feature>
<dbReference type="OrthoDB" id="1925034at2759"/>
<dbReference type="SUPFAM" id="SSF103657">
    <property type="entry name" value="BAR/IMD domain-like"/>
    <property type="match status" value="1"/>
</dbReference>
<dbReference type="AlphaFoldDB" id="A0A6J0NGY0"/>
<evidence type="ECO:0000313" key="2">
    <source>
        <dbReference type="Proteomes" id="UP000504610"/>
    </source>
</evidence>
<dbReference type="PANTHER" id="PTHR34119:SF12">
    <property type="entry name" value="BAR DOMAIN-CONTAINING PROTEIN"/>
    <property type="match status" value="1"/>
</dbReference>
<keyword evidence="2" id="KW-1185">Reference proteome</keyword>
<feature type="region of interest" description="Disordered" evidence="1">
    <location>
        <begin position="310"/>
        <end position="387"/>
    </location>
</feature>
<reference evidence="3" key="2">
    <citation type="submission" date="2025-08" db="UniProtKB">
        <authorList>
            <consortium name="RefSeq"/>
        </authorList>
    </citation>
    <scope>IDENTIFICATION</scope>
    <source>
        <tissue evidence="3">Leaf</tissue>
    </source>
</reference>
<feature type="compositionally biased region" description="Pro residues" evidence="1">
    <location>
        <begin position="483"/>
        <end position="492"/>
    </location>
</feature>
<name>A0A6J0NGY0_RAPSA</name>
<dbReference type="GeneID" id="108854085"/>
<reference evidence="2" key="1">
    <citation type="journal article" date="2019" name="Database">
        <title>The radish genome database (RadishGD): an integrated information resource for radish genomics.</title>
        <authorList>
            <person name="Yu H.J."/>
            <person name="Baek S."/>
            <person name="Lee Y.J."/>
            <person name="Cho A."/>
            <person name="Mun J.H."/>
        </authorList>
    </citation>
    <scope>NUCLEOTIDE SEQUENCE [LARGE SCALE GENOMIC DNA]</scope>
    <source>
        <strain evidence="2">cv. WK10039</strain>
    </source>
</reference>
<dbReference type="CDD" id="cd07307">
    <property type="entry name" value="BAR"/>
    <property type="match status" value="1"/>
</dbReference>
<evidence type="ECO:0000256" key="1">
    <source>
        <dbReference type="SAM" id="MobiDB-lite"/>
    </source>
</evidence>
<dbReference type="KEGG" id="rsz:108854085"/>
<feature type="compositionally biased region" description="Polar residues" evidence="1">
    <location>
        <begin position="427"/>
        <end position="438"/>
    </location>
</feature>
<dbReference type="InterPro" id="IPR037488">
    <property type="entry name" value="At2g33490-like"/>
</dbReference>
<accession>A0A6J0NGY0</accession>
<dbReference type="RefSeq" id="XP_018483088.2">
    <property type="nucleotide sequence ID" value="XM_018627586.2"/>
</dbReference>
<feature type="region of interest" description="Disordered" evidence="1">
    <location>
        <begin position="563"/>
        <end position="592"/>
    </location>
</feature>
<dbReference type="Proteomes" id="UP000504610">
    <property type="component" value="Chromosome 4"/>
</dbReference>
<evidence type="ECO:0000313" key="3">
    <source>
        <dbReference type="RefSeq" id="XP_018483088.2"/>
    </source>
</evidence>
<gene>
    <name evidence="3" type="primary">LOC108854085</name>
</gene>
<sequence length="604" mass="66867">MMKASIGRLRKLTSHKVDAKEKGELVATALVDELARAGKDMQDMRDCYDRLLAAAAVTANSAYEFSESLGEMGSCLEQIAPHNDEESSRILFMLGKVQFDLQKLLDTYRSHIFKTITSPSESLLSDLRTVEDMKQQCDEKRNVFEMAVVKDKGRAKSSKGERHISAESRPAYNEFHEEATMCIFRLKSLKEGQARSLLTQAVRHHTAQMRLFYTGMKSLDAVERHVRVSAEKQHIDCDLSVHENEVEDSEDDDDDDDDGQYINKEGEVSFAYKENEQRVEAASISPTWGSMNIDDTDLSFPRPSVTRTSAVNADHREEYHPHKMTSYSAPLFPEKKTKTNPSSNAYVLPTPSDSRYSKPALNPRPANHSSGNIWHSSPLEPIKSGKDVENNSIYVRLPRPSTTDKHHQQQQQQAAAVRYAFSGPIKPSSSKPVTTATDTFRHLPTPPPPVPQSHSPRASPTASPPPPASSSSPRCNELHELPRPPGHFAPPPRRAKSPVLVGHSAPLPLTGLNQERNKTFTLAPPSATTNIVASPLPVPPLVIPRSYSIPSNNNHRAVAQRAVGRNEDRVSSPPLTPMSLSRPLESTGVAQTSQIRGVGELIER</sequence>
<dbReference type="InterPro" id="IPR027267">
    <property type="entry name" value="AH/BAR_dom_sf"/>
</dbReference>
<dbReference type="PANTHER" id="PTHR34119">
    <property type="entry name" value="HYDROXYPROLINE-RICH GLYCOPROTEIN-LIKE"/>
    <property type="match status" value="1"/>
</dbReference>
<organism evidence="2 3">
    <name type="scientific">Raphanus sativus</name>
    <name type="common">Radish</name>
    <name type="synonym">Raphanus raphanistrum var. sativus</name>
    <dbReference type="NCBI Taxonomy" id="3726"/>
    <lineage>
        <taxon>Eukaryota</taxon>
        <taxon>Viridiplantae</taxon>
        <taxon>Streptophyta</taxon>
        <taxon>Embryophyta</taxon>
        <taxon>Tracheophyta</taxon>
        <taxon>Spermatophyta</taxon>
        <taxon>Magnoliopsida</taxon>
        <taxon>eudicotyledons</taxon>
        <taxon>Gunneridae</taxon>
        <taxon>Pentapetalae</taxon>
        <taxon>rosids</taxon>
        <taxon>malvids</taxon>
        <taxon>Brassicales</taxon>
        <taxon>Brassicaceae</taxon>
        <taxon>Brassiceae</taxon>
        <taxon>Raphanus</taxon>
    </lineage>
</organism>
<dbReference type="Gene3D" id="1.20.1270.60">
    <property type="entry name" value="Arfaptin homology (AH) domain/BAR domain"/>
    <property type="match status" value="1"/>
</dbReference>